<dbReference type="KEGG" id="sdn:Sden_2475"/>
<evidence type="ECO:0000313" key="10">
    <source>
        <dbReference type="EMBL" id="ABE55755.1"/>
    </source>
</evidence>
<evidence type="ECO:0000256" key="5">
    <source>
        <dbReference type="ARBA" id="ARBA00022692"/>
    </source>
</evidence>
<feature type="transmembrane region" description="Helical" evidence="9">
    <location>
        <begin position="131"/>
        <end position="151"/>
    </location>
</feature>
<evidence type="ECO:0000256" key="9">
    <source>
        <dbReference type="SAM" id="Phobius"/>
    </source>
</evidence>
<dbReference type="PANTHER" id="PTHR39342">
    <property type="entry name" value="UPF0283 MEMBRANE PROTEIN YCJF"/>
    <property type="match status" value="1"/>
</dbReference>
<evidence type="ECO:0000256" key="7">
    <source>
        <dbReference type="ARBA" id="ARBA00023136"/>
    </source>
</evidence>
<dbReference type="OrthoDB" id="958025at2"/>
<comment type="similarity">
    <text evidence="2">Belongs to the UPF0283 family.</text>
</comment>
<reference evidence="10 11" key="1">
    <citation type="submission" date="2006-03" db="EMBL/GenBank/DDBJ databases">
        <title>Complete sequence of Shewanella denitrificans OS217.</title>
        <authorList>
            <consortium name="US DOE Joint Genome Institute"/>
            <person name="Copeland A."/>
            <person name="Lucas S."/>
            <person name="Lapidus A."/>
            <person name="Barry K."/>
            <person name="Detter J.C."/>
            <person name="Glavina del Rio T."/>
            <person name="Hammon N."/>
            <person name="Israni S."/>
            <person name="Dalin E."/>
            <person name="Tice H."/>
            <person name="Pitluck S."/>
            <person name="Brettin T."/>
            <person name="Bruce D."/>
            <person name="Han C."/>
            <person name="Tapia R."/>
            <person name="Gilna P."/>
            <person name="Kiss H."/>
            <person name="Schmutz J."/>
            <person name="Larimer F."/>
            <person name="Land M."/>
            <person name="Hauser L."/>
            <person name="Kyrpides N."/>
            <person name="Lykidis A."/>
            <person name="Richardson P."/>
        </authorList>
    </citation>
    <scope>NUCLEOTIDE SEQUENCE [LARGE SCALE GENOMIC DNA]</scope>
    <source>
        <strain evidence="11">OS217 / ATCC BAA-1090 / DSM 15013</strain>
    </source>
</reference>
<proteinExistence type="inferred from homology"/>
<dbReference type="eggNOG" id="COG3768">
    <property type="taxonomic scope" value="Bacteria"/>
</dbReference>
<keyword evidence="3" id="KW-1003">Cell membrane</keyword>
<keyword evidence="6 9" id="KW-1133">Transmembrane helix</keyword>
<gene>
    <name evidence="10" type="ordered locus">Sden_2475</name>
</gene>
<keyword evidence="5 9" id="KW-0812">Transmembrane</keyword>
<dbReference type="NCBIfam" id="TIGR01620">
    <property type="entry name" value="hyp_HI0043"/>
    <property type="match status" value="1"/>
</dbReference>
<evidence type="ECO:0000256" key="8">
    <source>
        <dbReference type="SAM" id="MobiDB-lite"/>
    </source>
</evidence>
<sequence length="397" mass="43969">MLDKPSNNKLKQQRVFDEQTSDETKDAQAELTSSERNLPGSSQMKSYRVKGSQAFDSKDFRSSHDASTATEVDEKALIAGVGELRDEPVTKLKSRSKFTWPVKILLLALTSFVVMETGLGLWQAFEQSPWLFGFYATVLVVVIMVASLGVISEWRKLGQLRQVVSSQETGKRLAQSMQIGEADKFIQPLLSRYPQDTASRGYLSHINPEHNDAEKLMLFDTLVLSQRDSEAKKLVSRYAGEAALLLAASPLAALDMAIILWRNQKMITEIARIYAIELGYWSRIKLLRSIVANIIYAGSAELITDLGTQVLSLEMAGKLSARVAQGLGGGLLTARLGYQAMSLCRPLVFNQGNKPKLSQLHQSLLSQLKDVSLSSFSQQVPSKNARDNLQGVKRESK</sequence>
<comment type="subcellular location">
    <subcellularLocation>
        <location evidence="1">Cell inner membrane</location>
        <topology evidence="1">Multi-pass membrane protein</topology>
    </subcellularLocation>
</comment>
<evidence type="ECO:0008006" key="12">
    <source>
        <dbReference type="Google" id="ProtNLM"/>
    </source>
</evidence>
<dbReference type="Proteomes" id="UP000001982">
    <property type="component" value="Chromosome"/>
</dbReference>
<dbReference type="STRING" id="318161.Sden_2475"/>
<organism evidence="10 11">
    <name type="scientific">Shewanella denitrificans (strain OS217 / ATCC BAA-1090 / DSM 15013)</name>
    <dbReference type="NCBI Taxonomy" id="318161"/>
    <lineage>
        <taxon>Bacteria</taxon>
        <taxon>Pseudomonadati</taxon>
        <taxon>Pseudomonadota</taxon>
        <taxon>Gammaproteobacteria</taxon>
        <taxon>Alteromonadales</taxon>
        <taxon>Shewanellaceae</taxon>
        <taxon>Shewanella</taxon>
    </lineage>
</organism>
<evidence type="ECO:0000256" key="6">
    <source>
        <dbReference type="ARBA" id="ARBA00022989"/>
    </source>
</evidence>
<dbReference type="RefSeq" id="WP_011496906.1">
    <property type="nucleotide sequence ID" value="NC_007954.1"/>
</dbReference>
<keyword evidence="4" id="KW-0997">Cell inner membrane</keyword>
<feature type="region of interest" description="Disordered" evidence="8">
    <location>
        <begin position="1"/>
        <end position="50"/>
    </location>
</feature>
<evidence type="ECO:0000256" key="4">
    <source>
        <dbReference type="ARBA" id="ARBA00022519"/>
    </source>
</evidence>
<feature type="transmembrane region" description="Helical" evidence="9">
    <location>
        <begin position="104"/>
        <end position="125"/>
    </location>
</feature>
<feature type="transmembrane region" description="Helical" evidence="9">
    <location>
        <begin position="242"/>
        <end position="261"/>
    </location>
</feature>
<name>Q12LC1_SHEDO</name>
<evidence type="ECO:0000313" key="11">
    <source>
        <dbReference type="Proteomes" id="UP000001982"/>
    </source>
</evidence>
<keyword evidence="11" id="KW-1185">Reference proteome</keyword>
<dbReference type="InterPro" id="IPR021147">
    <property type="entry name" value="DUF697"/>
</dbReference>
<feature type="compositionally biased region" description="Basic and acidic residues" evidence="8">
    <location>
        <begin position="14"/>
        <end position="28"/>
    </location>
</feature>
<feature type="compositionally biased region" description="Polar residues" evidence="8">
    <location>
        <begin position="1"/>
        <end position="10"/>
    </location>
</feature>
<feature type="region of interest" description="Disordered" evidence="8">
    <location>
        <begin position="377"/>
        <end position="397"/>
    </location>
</feature>
<protein>
    <recommendedName>
        <fullName evidence="12">TIGR01620 family protein</fullName>
    </recommendedName>
</protein>
<evidence type="ECO:0000256" key="1">
    <source>
        <dbReference type="ARBA" id="ARBA00004429"/>
    </source>
</evidence>
<dbReference type="GO" id="GO:0005886">
    <property type="term" value="C:plasma membrane"/>
    <property type="evidence" value="ECO:0007669"/>
    <property type="project" value="UniProtKB-SubCell"/>
</dbReference>
<evidence type="ECO:0000256" key="3">
    <source>
        <dbReference type="ARBA" id="ARBA00022475"/>
    </source>
</evidence>
<dbReference type="PANTHER" id="PTHR39342:SF1">
    <property type="entry name" value="UPF0283 MEMBRANE PROTEIN YCJF"/>
    <property type="match status" value="1"/>
</dbReference>
<dbReference type="Pfam" id="PF05128">
    <property type="entry name" value="DUF697"/>
    <property type="match status" value="1"/>
</dbReference>
<evidence type="ECO:0000256" key="2">
    <source>
        <dbReference type="ARBA" id="ARBA00008255"/>
    </source>
</evidence>
<dbReference type="AlphaFoldDB" id="Q12LC1"/>
<keyword evidence="7 9" id="KW-0472">Membrane</keyword>
<dbReference type="InterPro" id="IPR006507">
    <property type="entry name" value="UPF0283"/>
</dbReference>
<dbReference type="EMBL" id="CP000302">
    <property type="protein sequence ID" value="ABE55755.1"/>
    <property type="molecule type" value="Genomic_DNA"/>
</dbReference>
<accession>Q12LC1</accession>
<dbReference type="HOGENOM" id="CLU_057693_0_0_6"/>
<feature type="compositionally biased region" description="Polar residues" evidence="8">
    <location>
        <begin position="30"/>
        <end position="45"/>
    </location>
</feature>